<organism evidence="2 3">
    <name type="scientific">Xenopus laevis</name>
    <name type="common">African clawed frog</name>
    <dbReference type="NCBI Taxonomy" id="8355"/>
    <lineage>
        <taxon>Eukaryota</taxon>
        <taxon>Metazoa</taxon>
        <taxon>Chordata</taxon>
        <taxon>Craniata</taxon>
        <taxon>Vertebrata</taxon>
        <taxon>Euteleostomi</taxon>
        <taxon>Amphibia</taxon>
        <taxon>Batrachia</taxon>
        <taxon>Anura</taxon>
        <taxon>Pipoidea</taxon>
        <taxon>Pipidae</taxon>
        <taxon>Xenopodinae</taxon>
        <taxon>Xenopus</taxon>
        <taxon>Xenopus</taxon>
    </lineage>
</organism>
<dbReference type="KEGG" id="xla:121399190"/>
<dbReference type="Proteomes" id="UP000186698">
    <property type="component" value="Chromosome 9_10S"/>
</dbReference>
<sequence length="157" mass="17370">MSSVSISCSLDQVTNSENIPPDQKPLSETCVNAGPVLKTVIRGQPTSSHHGTTTPKHKAQLTMPSTPTVLKRRNILGKSKNSEEQELEKMHALQKEIQENLKKIEHSMKVAISGADSLSGSMIQEGFELATEKRAKERQEFEKCLAEMEALLLEEET</sequence>
<protein>
    <submittedName>
        <fullName evidence="3">Targeting protein for Xklp2-B-like</fullName>
    </submittedName>
</protein>
<dbReference type="AlphaFoldDB" id="A0A8J1M267"/>
<proteinExistence type="predicted"/>
<keyword evidence="2" id="KW-1185">Reference proteome</keyword>
<feature type="compositionally biased region" description="Polar residues" evidence="1">
    <location>
        <begin position="44"/>
        <end position="54"/>
    </location>
</feature>
<feature type="compositionally biased region" description="Polar residues" evidence="1">
    <location>
        <begin position="1"/>
        <end position="18"/>
    </location>
</feature>
<gene>
    <name evidence="3" type="primary">LOC121399190</name>
</gene>
<dbReference type="RefSeq" id="XP_041435120.1">
    <property type="nucleotide sequence ID" value="XM_041579186.1"/>
</dbReference>
<evidence type="ECO:0000313" key="2">
    <source>
        <dbReference type="Proteomes" id="UP000186698"/>
    </source>
</evidence>
<accession>A0A8J1M267</accession>
<feature type="region of interest" description="Disordered" evidence="1">
    <location>
        <begin position="42"/>
        <end position="64"/>
    </location>
</feature>
<reference evidence="3" key="1">
    <citation type="submission" date="2025-08" db="UniProtKB">
        <authorList>
            <consortium name="RefSeq"/>
        </authorList>
    </citation>
    <scope>IDENTIFICATION</scope>
    <source>
        <strain evidence="3">J_2021</strain>
        <tissue evidence="3">Erythrocytes</tissue>
    </source>
</reference>
<dbReference type="GeneID" id="121399190"/>
<evidence type="ECO:0000313" key="3">
    <source>
        <dbReference type="RefSeq" id="XP_041435120.1"/>
    </source>
</evidence>
<feature type="region of interest" description="Disordered" evidence="1">
    <location>
        <begin position="1"/>
        <end position="26"/>
    </location>
</feature>
<evidence type="ECO:0000256" key="1">
    <source>
        <dbReference type="SAM" id="MobiDB-lite"/>
    </source>
</evidence>
<name>A0A8J1M267_XENLA</name>